<feature type="transmembrane region" description="Helical" evidence="1">
    <location>
        <begin position="193"/>
        <end position="212"/>
    </location>
</feature>
<evidence type="ECO:0000259" key="2">
    <source>
        <dbReference type="Pfam" id="PF11141"/>
    </source>
</evidence>
<dbReference type="InterPro" id="IPR045968">
    <property type="entry name" value="DUF5924"/>
</dbReference>
<proteinExistence type="predicted"/>
<reference evidence="4 5" key="1">
    <citation type="submission" date="2016-10" db="EMBL/GenBank/DDBJ databases">
        <authorList>
            <person name="de Groot N.N."/>
        </authorList>
    </citation>
    <scope>NUCLEOTIDE SEQUENCE [LARGE SCALE GENOMIC DNA]</scope>
    <source>
        <strain evidence="4 5">DSM 19219</strain>
    </source>
</reference>
<sequence>MTKSSPSPSESNIDDHRTAIRSPRLYTFHTAITRGIERLRPYTWLWPPIAFSLGLASFFLVDRQQALGGILALCMLLAWVLLLSESVIGRLLVRLGYPSLPRGVTAFIAQMIHQETLFFSLPFLLATTVWSSGQAIFTLLILGMAALSILDPLYFKLAERYRWIYFAFHAQCVFVVVLVTLPTLVHLTTGESLLFALIAMVIFALPSLIHLLRPKRVVGWLAMFGLAMVLALVAWTGRAWVPPANLWLTGSALSPGFDTEARQPQGKIPLNTAELQSSGLYAYTAIRAPRGLREKIYHEWHHEGELIDRIPLIIHGGREQGYRAWTHKKNIPDDPEGQWRIDVMTTSGQRIGVIRFTVDEGSDNPDMADGKIMSPAGLPGLDWRRLLPGD</sequence>
<evidence type="ECO:0000259" key="3">
    <source>
        <dbReference type="Pfam" id="PF19346"/>
    </source>
</evidence>
<dbReference type="RefSeq" id="WP_092570564.1">
    <property type="nucleotide sequence ID" value="NZ_BMXH01000005.1"/>
</dbReference>
<dbReference type="EMBL" id="FNNI01000006">
    <property type="protein sequence ID" value="SDX67124.1"/>
    <property type="molecule type" value="Genomic_DNA"/>
</dbReference>
<evidence type="ECO:0000313" key="5">
    <source>
        <dbReference type="Proteomes" id="UP000198500"/>
    </source>
</evidence>
<feature type="transmembrane region" description="Helical" evidence="1">
    <location>
        <begin position="162"/>
        <end position="181"/>
    </location>
</feature>
<feature type="domain" description="DUF2914" evidence="2">
    <location>
        <begin position="294"/>
        <end position="358"/>
    </location>
</feature>
<protein>
    <recommendedName>
        <fullName evidence="6">DUF2914 domain-containing protein</fullName>
    </recommendedName>
</protein>
<name>A0A1H3DN80_9GAMM</name>
<keyword evidence="1" id="KW-0812">Transmembrane</keyword>
<dbReference type="AlphaFoldDB" id="A0A1H3DN80"/>
<feature type="transmembrane region" description="Helical" evidence="1">
    <location>
        <begin position="217"/>
        <end position="235"/>
    </location>
</feature>
<evidence type="ECO:0008006" key="6">
    <source>
        <dbReference type="Google" id="ProtNLM"/>
    </source>
</evidence>
<evidence type="ECO:0000256" key="1">
    <source>
        <dbReference type="SAM" id="Phobius"/>
    </source>
</evidence>
<dbReference type="Proteomes" id="UP000198500">
    <property type="component" value="Unassembled WGS sequence"/>
</dbReference>
<dbReference type="OrthoDB" id="6934181at2"/>
<dbReference type="InterPro" id="IPR022606">
    <property type="entry name" value="DUF2914"/>
</dbReference>
<organism evidence="4 5">
    <name type="scientific">Aidingimonas halophila</name>
    <dbReference type="NCBI Taxonomy" id="574349"/>
    <lineage>
        <taxon>Bacteria</taxon>
        <taxon>Pseudomonadati</taxon>
        <taxon>Pseudomonadota</taxon>
        <taxon>Gammaproteobacteria</taxon>
        <taxon>Oceanospirillales</taxon>
        <taxon>Halomonadaceae</taxon>
        <taxon>Aidingimonas</taxon>
    </lineage>
</organism>
<evidence type="ECO:0000313" key="4">
    <source>
        <dbReference type="EMBL" id="SDX67124.1"/>
    </source>
</evidence>
<accession>A0A1H3DN80</accession>
<feature type="transmembrane region" description="Helical" evidence="1">
    <location>
        <begin position="131"/>
        <end position="150"/>
    </location>
</feature>
<gene>
    <name evidence="4" type="ORF">SAMN05443545_106324</name>
</gene>
<keyword evidence="1" id="KW-1133">Transmembrane helix</keyword>
<feature type="domain" description="DUF5924" evidence="3">
    <location>
        <begin position="27"/>
        <end position="282"/>
    </location>
</feature>
<feature type="transmembrane region" description="Helical" evidence="1">
    <location>
        <begin position="67"/>
        <end position="92"/>
    </location>
</feature>
<keyword evidence="5" id="KW-1185">Reference proteome</keyword>
<keyword evidence="1" id="KW-0472">Membrane</keyword>
<feature type="transmembrane region" description="Helical" evidence="1">
    <location>
        <begin position="44"/>
        <end position="61"/>
    </location>
</feature>
<dbReference type="Pfam" id="PF11141">
    <property type="entry name" value="DUF2914"/>
    <property type="match status" value="1"/>
</dbReference>
<dbReference type="Pfam" id="PF19346">
    <property type="entry name" value="DUF5924"/>
    <property type="match status" value="1"/>
</dbReference>
<dbReference type="STRING" id="574349.SAMN05443545_106324"/>